<protein>
    <recommendedName>
        <fullName evidence="2">Aminoglycoside phosphotransferase domain-containing protein</fullName>
    </recommendedName>
</protein>
<evidence type="ECO:0000313" key="1">
    <source>
        <dbReference type="EMBL" id="CAA9376330.1"/>
    </source>
</evidence>
<dbReference type="SUPFAM" id="SSF56112">
    <property type="entry name" value="Protein kinase-like (PK-like)"/>
    <property type="match status" value="1"/>
</dbReference>
<dbReference type="AlphaFoldDB" id="A0A6J4N7H9"/>
<organism evidence="1">
    <name type="scientific">uncultured Nocardioides sp</name>
    <dbReference type="NCBI Taxonomy" id="198441"/>
    <lineage>
        <taxon>Bacteria</taxon>
        <taxon>Bacillati</taxon>
        <taxon>Actinomycetota</taxon>
        <taxon>Actinomycetes</taxon>
        <taxon>Propionibacteriales</taxon>
        <taxon>Nocardioidaceae</taxon>
        <taxon>Nocardioides</taxon>
        <taxon>environmental samples</taxon>
    </lineage>
</organism>
<proteinExistence type="predicted"/>
<gene>
    <name evidence="1" type="ORF">AVDCRST_MAG06-540</name>
</gene>
<dbReference type="Gene3D" id="1.10.510.10">
    <property type="entry name" value="Transferase(Phosphotransferase) domain 1"/>
    <property type="match status" value="1"/>
</dbReference>
<dbReference type="InterPro" id="IPR011009">
    <property type="entry name" value="Kinase-like_dom_sf"/>
</dbReference>
<reference evidence="1" key="1">
    <citation type="submission" date="2020-02" db="EMBL/GenBank/DDBJ databases">
        <authorList>
            <person name="Meier V. D."/>
        </authorList>
    </citation>
    <scope>NUCLEOTIDE SEQUENCE</scope>
    <source>
        <strain evidence="1">AVDCRST_MAG06</strain>
    </source>
</reference>
<evidence type="ECO:0008006" key="2">
    <source>
        <dbReference type="Google" id="ProtNLM"/>
    </source>
</evidence>
<sequence>MREAPVGVAPADVLAAVRRHWLPGAVAVTHLPVGFGAHHWRADGPGGPALFVTLDSLGARHDLAGLRAAYSSAAALAERLDFVVAPLVPYVVAFGAGALSATPWLPGPAVGDGPLTDLEGDAVVLGRLHEAAAPAGTPVWRPLVPADLADRLRDRLAVPWDTGPHGPTAREALLRHLDDVARWTRDYHRLAEEARTRRWVPTHGEPHTRNQVRLPDGRAVLVDWESLKVAPRERDLRGFVDAGRADLVDPHPPMVELFDLEWRLDEVDQYAAWFAAPHTGTASDEVAVSGLLAELERP</sequence>
<dbReference type="EMBL" id="CADCUP010000038">
    <property type="protein sequence ID" value="CAA9376330.1"/>
    <property type="molecule type" value="Genomic_DNA"/>
</dbReference>
<dbReference type="RefSeq" id="WP_295656706.1">
    <property type="nucleotide sequence ID" value="NZ_CADCUP010000038.1"/>
</dbReference>
<accession>A0A6J4N7H9</accession>
<name>A0A6J4N7H9_9ACTN</name>